<keyword evidence="1" id="KW-0812">Transmembrane</keyword>
<evidence type="ECO:0000313" key="2">
    <source>
        <dbReference type="EMBL" id="PJZ71361.1"/>
    </source>
</evidence>
<evidence type="ECO:0008006" key="6">
    <source>
        <dbReference type="Google" id="ProtNLM"/>
    </source>
</evidence>
<name>A0A2M9ZS91_9LEPT</name>
<dbReference type="EMBL" id="NPDZ01000001">
    <property type="protein sequence ID" value="PJZ74895.1"/>
    <property type="molecule type" value="Genomic_DNA"/>
</dbReference>
<keyword evidence="1" id="KW-0472">Membrane</keyword>
<evidence type="ECO:0000313" key="4">
    <source>
        <dbReference type="Proteomes" id="UP000231962"/>
    </source>
</evidence>
<protein>
    <recommendedName>
        <fullName evidence="6">Iron dicitrate transport regulator FecR</fullName>
    </recommendedName>
</protein>
<dbReference type="EMBL" id="NPDY01000001">
    <property type="protein sequence ID" value="PJZ71361.1"/>
    <property type="molecule type" value="Genomic_DNA"/>
</dbReference>
<accession>A0A2M9ZS91</accession>
<dbReference type="Proteomes" id="UP000231962">
    <property type="component" value="Unassembled WGS sequence"/>
</dbReference>
<reference evidence="4 5" key="1">
    <citation type="submission" date="2017-07" db="EMBL/GenBank/DDBJ databases">
        <title>Leptospira spp. isolated from tropical soils.</title>
        <authorList>
            <person name="Thibeaux R."/>
            <person name="Iraola G."/>
            <person name="Ferres I."/>
            <person name="Bierque E."/>
            <person name="Girault D."/>
            <person name="Soupe-Gilbert M.-E."/>
            <person name="Picardeau M."/>
            <person name="Goarant C."/>
        </authorList>
    </citation>
    <scope>NUCLEOTIDE SEQUENCE [LARGE SCALE GENOMIC DNA]</scope>
    <source>
        <strain evidence="3 5">FH1-B-B1</strain>
        <strain evidence="2 4">FH1-B-C1</strain>
    </source>
</reference>
<evidence type="ECO:0000313" key="5">
    <source>
        <dbReference type="Proteomes" id="UP000231990"/>
    </source>
</evidence>
<organism evidence="3 5">
    <name type="scientific">Leptospira perolatii</name>
    <dbReference type="NCBI Taxonomy" id="2023191"/>
    <lineage>
        <taxon>Bacteria</taxon>
        <taxon>Pseudomonadati</taxon>
        <taxon>Spirochaetota</taxon>
        <taxon>Spirochaetia</taxon>
        <taxon>Leptospirales</taxon>
        <taxon>Leptospiraceae</taxon>
        <taxon>Leptospira</taxon>
    </lineage>
</organism>
<gene>
    <name evidence="2" type="ORF">CH360_02360</name>
    <name evidence="3" type="ORF">CH373_02360</name>
</gene>
<dbReference type="NCBIfam" id="NF047528">
    <property type="entry name" value="LIMLP_03685_anti-sigma"/>
    <property type="match status" value="1"/>
</dbReference>
<evidence type="ECO:0000256" key="1">
    <source>
        <dbReference type="SAM" id="Phobius"/>
    </source>
</evidence>
<sequence length="358" mass="40468">MNTSDKDDKNMERALFGKIEPKELSELLANQEFRKRYFSLLSLKVELKSLDTNLTRNLLEAQTKSGPKVNYKTLMFPILAAAATLMIVFSIYRWKNTNLRDTQISVQKTIGLDTCLPKLADGYLQIDSKDTFCDNLLIANSKLFLRQFPNTALSIRMEKDEIHIEVVQGTVFLSTSEREASIRIFAKTGKLQGELLGTTVVLSSDGESEKIQLLEGKVSLTQEDLAQSNNQTPILLNSGHFTSIGQKTGFESEDPIEIQTISERDMQRLKTISDNMQKTLSAQSSDFRYSEAEMNLLLKNQKIAQWSKYPYLTFYRKDSTKIAGYATQEGNIYKVLLDDGSEIVLPKSKIARIEVSAE</sequence>
<dbReference type="Proteomes" id="UP000231990">
    <property type="component" value="Unassembled WGS sequence"/>
</dbReference>
<evidence type="ECO:0000313" key="3">
    <source>
        <dbReference type="EMBL" id="PJZ74895.1"/>
    </source>
</evidence>
<dbReference type="AlphaFoldDB" id="A0A2M9ZS91"/>
<proteinExistence type="predicted"/>
<keyword evidence="1" id="KW-1133">Transmembrane helix</keyword>
<dbReference type="RefSeq" id="WP_100712320.1">
    <property type="nucleotide sequence ID" value="NZ_NPDY01000001.1"/>
</dbReference>
<feature type="transmembrane region" description="Helical" evidence="1">
    <location>
        <begin position="74"/>
        <end position="94"/>
    </location>
</feature>
<keyword evidence="4" id="KW-1185">Reference proteome</keyword>
<comment type="caution">
    <text evidence="3">The sequence shown here is derived from an EMBL/GenBank/DDBJ whole genome shotgun (WGS) entry which is preliminary data.</text>
</comment>